<comment type="caution">
    <text evidence="2">The sequence shown here is derived from an EMBL/GenBank/DDBJ whole genome shotgun (WGS) entry which is preliminary data.</text>
</comment>
<dbReference type="OrthoDB" id="7961152at2"/>
<evidence type="ECO:0000259" key="1">
    <source>
        <dbReference type="Pfam" id="PF20056"/>
    </source>
</evidence>
<gene>
    <name evidence="2" type="ORF">C8N44_104167</name>
</gene>
<dbReference type="RefSeq" id="WP_107975014.1">
    <property type="nucleotide sequence ID" value="NZ_BMEZ01000004.1"/>
</dbReference>
<feature type="domain" description="DUF6455" evidence="1">
    <location>
        <begin position="3"/>
        <end position="82"/>
    </location>
</feature>
<proteinExistence type="predicted"/>
<sequence>MDTRYKRHAGLVDRMANARGIDLEEEMLRGRLGFMQLEDAVLKCTGCTAPCACERWLEDLSGPATEPPAFCRNDDLFRSLQRD</sequence>
<dbReference type="AlphaFoldDB" id="A0A2T6B403"/>
<evidence type="ECO:0000313" key="2">
    <source>
        <dbReference type="EMBL" id="PTX50809.1"/>
    </source>
</evidence>
<protein>
    <recommendedName>
        <fullName evidence="1">DUF6455 domain-containing protein</fullName>
    </recommendedName>
</protein>
<dbReference type="InterPro" id="IPR045601">
    <property type="entry name" value="DUF6455"/>
</dbReference>
<dbReference type="Pfam" id="PF20056">
    <property type="entry name" value="DUF6455"/>
    <property type="match status" value="1"/>
</dbReference>
<organism evidence="2 3">
    <name type="scientific">Allosediminivita pacifica</name>
    <dbReference type="NCBI Taxonomy" id="1267769"/>
    <lineage>
        <taxon>Bacteria</taxon>
        <taxon>Pseudomonadati</taxon>
        <taxon>Pseudomonadota</taxon>
        <taxon>Alphaproteobacteria</taxon>
        <taxon>Rhodobacterales</taxon>
        <taxon>Paracoccaceae</taxon>
        <taxon>Allosediminivita</taxon>
    </lineage>
</organism>
<name>A0A2T6B403_9RHOB</name>
<dbReference type="Proteomes" id="UP000244069">
    <property type="component" value="Unassembled WGS sequence"/>
</dbReference>
<accession>A0A2T6B403</accession>
<evidence type="ECO:0000313" key="3">
    <source>
        <dbReference type="Proteomes" id="UP000244069"/>
    </source>
</evidence>
<reference evidence="2 3" key="1">
    <citation type="submission" date="2018-04" db="EMBL/GenBank/DDBJ databases">
        <title>Genomic Encyclopedia of Archaeal and Bacterial Type Strains, Phase II (KMG-II): from individual species to whole genera.</title>
        <authorList>
            <person name="Goeker M."/>
        </authorList>
    </citation>
    <scope>NUCLEOTIDE SEQUENCE [LARGE SCALE GENOMIC DNA]</scope>
    <source>
        <strain evidence="2 3">DSM 29329</strain>
    </source>
</reference>
<keyword evidence="3" id="KW-1185">Reference proteome</keyword>
<dbReference type="EMBL" id="QBKN01000004">
    <property type="protein sequence ID" value="PTX50809.1"/>
    <property type="molecule type" value="Genomic_DNA"/>
</dbReference>